<dbReference type="OrthoDB" id="10042665at2759"/>
<dbReference type="EMBL" id="KB916070">
    <property type="protein sequence ID" value="EOD49591.1"/>
    <property type="molecule type" value="Genomic_DNA"/>
</dbReference>
<dbReference type="GO" id="GO:0005524">
    <property type="term" value="F:ATP binding"/>
    <property type="evidence" value="ECO:0007669"/>
    <property type="project" value="InterPro"/>
</dbReference>
<dbReference type="InterPro" id="IPR003593">
    <property type="entry name" value="AAA+_ATPase"/>
</dbReference>
<dbReference type="HOGENOM" id="CLU_004471_6_3_1"/>
<feature type="region of interest" description="Disordered" evidence="1">
    <location>
        <begin position="1"/>
        <end position="71"/>
    </location>
</feature>
<dbReference type="InterPro" id="IPR027417">
    <property type="entry name" value="P-loop_NTPase"/>
</dbReference>
<dbReference type="OMA" id="ISFDYVW"/>
<accession>R1GMR2</accession>
<evidence type="ECO:0000313" key="4">
    <source>
        <dbReference type="Proteomes" id="UP000013521"/>
    </source>
</evidence>
<feature type="compositionally biased region" description="Basic and acidic residues" evidence="1">
    <location>
        <begin position="29"/>
        <end position="38"/>
    </location>
</feature>
<dbReference type="eggNOG" id="KOG0728">
    <property type="taxonomic scope" value="Eukaryota"/>
</dbReference>
<dbReference type="KEGG" id="npa:UCRNP2_3671"/>
<dbReference type="InterPro" id="IPR054289">
    <property type="entry name" value="DUF7025"/>
</dbReference>
<dbReference type="Pfam" id="PF22942">
    <property type="entry name" value="DUF7025"/>
    <property type="match status" value="1"/>
</dbReference>
<dbReference type="STRING" id="1287680.R1GMR2"/>
<name>R1GMR2_BOTPV</name>
<dbReference type="PANTHER" id="PTHR46411:SF3">
    <property type="entry name" value="AAA+ ATPASE DOMAIN-CONTAINING PROTEIN"/>
    <property type="match status" value="1"/>
</dbReference>
<dbReference type="Proteomes" id="UP000013521">
    <property type="component" value="Unassembled WGS sequence"/>
</dbReference>
<reference evidence="4" key="1">
    <citation type="journal article" date="2013" name="Genome Announc.">
        <title>Draft genome sequence of Neofusicoccum parvum isolate UCR-NP2, a fungal vascular pathogen associated with grapevine cankers.</title>
        <authorList>
            <person name="Blanco-Ulate B."/>
            <person name="Rolshausen P."/>
            <person name="Cantu D."/>
        </authorList>
    </citation>
    <scope>NUCLEOTIDE SEQUENCE [LARGE SCALE GENOMIC DNA]</scope>
    <source>
        <strain evidence="4">UCR-NP2</strain>
    </source>
</reference>
<dbReference type="GO" id="GO:0016887">
    <property type="term" value="F:ATP hydrolysis activity"/>
    <property type="evidence" value="ECO:0007669"/>
    <property type="project" value="InterPro"/>
</dbReference>
<evidence type="ECO:0000259" key="2">
    <source>
        <dbReference type="SMART" id="SM00382"/>
    </source>
</evidence>
<dbReference type="SMART" id="SM00382">
    <property type="entry name" value="AAA"/>
    <property type="match status" value="1"/>
</dbReference>
<gene>
    <name evidence="3" type="ORF">UCRNP2_3671</name>
</gene>
<dbReference type="Gene3D" id="3.40.50.300">
    <property type="entry name" value="P-loop containing nucleotide triphosphate hydrolases"/>
    <property type="match status" value="1"/>
</dbReference>
<dbReference type="InterPro" id="IPR003959">
    <property type="entry name" value="ATPase_AAA_core"/>
</dbReference>
<dbReference type="PANTHER" id="PTHR46411">
    <property type="entry name" value="FAMILY ATPASE, PUTATIVE-RELATED"/>
    <property type="match status" value="1"/>
</dbReference>
<dbReference type="Pfam" id="PF00004">
    <property type="entry name" value="AAA"/>
    <property type="match status" value="1"/>
</dbReference>
<dbReference type="SUPFAM" id="SSF52540">
    <property type="entry name" value="P-loop containing nucleoside triphosphate hydrolases"/>
    <property type="match status" value="1"/>
</dbReference>
<evidence type="ECO:0000256" key="1">
    <source>
        <dbReference type="SAM" id="MobiDB-lite"/>
    </source>
</evidence>
<feature type="domain" description="AAA+ ATPase" evidence="2">
    <location>
        <begin position="534"/>
        <end position="661"/>
    </location>
</feature>
<sequence>MDLGAADAIGYALQPGTDPQGDLYGGPGHEAEPAPVHDDGDEVTDISSEGGTTSASEDDSSTHSESEDGAASEIKRLYEGARTCECCINWVDEFPAAMQPSAEEAAASRKCALLVRHRRNHSGGGDGRSVVVDSIVVQSPFVKPVLARVFDGLGGITVGLRNLTFRAPFRQFFHRWDRLEQALREPLDPVTARHLRLLHGVLREELRPTLDAHADLLAHGVVTWDYLWTIFRPGDLVYSPGRADPFDRLYKCAYADYSRGFQLTCEAVDTDGRAFGWTPETCCIHAYEGTRPIDSLDFYPFRFAAHRPDIERRLLARGRRFEALRGMHYKAYLGPSPPSNRRSQLNDPHVVRKAESKGTIESRIVIDADAFARHGIGCQTVHPFDDIAFTLALDVQPDRPHIDRTPHAGGEKWTMVHAPPPPPVSMPLPPLPPPPMSPPVMGLPPQSKGRRYVEEVRLTDEQLMLCTPELKAFSLKTKEWVKVYVDFVQDIEWNEKTFDNLVLPGGYKDLILSFVESQVMHKEEFDDIVEGKGQGIVLLLHGDPGVGKTLTAEAIAERMRTPLYVLSAAELGEDAETVEQRLDSVLSMATAWDAVVLLDESDVFLERRGVNDLERNKIVAVLLRILEYYRGILFMTTNRVEAFDKAFQSRIHLRVNYPPLDAAARRSVWRNFLRLARRETRVGEKELDELAAVELNGREIKNVVKTAQLLAARQRGPLTVEHIRTVLRATQDGKGEA</sequence>
<proteinExistence type="predicted"/>
<organism evidence="3 4">
    <name type="scientific">Botryosphaeria parva (strain UCR-NP2)</name>
    <name type="common">Grapevine canker fungus</name>
    <name type="synonym">Neofusicoccum parvum</name>
    <dbReference type="NCBI Taxonomy" id="1287680"/>
    <lineage>
        <taxon>Eukaryota</taxon>
        <taxon>Fungi</taxon>
        <taxon>Dikarya</taxon>
        <taxon>Ascomycota</taxon>
        <taxon>Pezizomycotina</taxon>
        <taxon>Dothideomycetes</taxon>
        <taxon>Dothideomycetes incertae sedis</taxon>
        <taxon>Botryosphaeriales</taxon>
        <taxon>Botryosphaeriaceae</taxon>
        <taxon>Neofusicoccum</taxon>
    </lineage>
</organism>
<evidence type="ECO:0000313" key="3">
    <source>
        <dbReference type="EMBL" id="EOD49591.1"/>
    </source>
</evidence>
<protein>
    <submittedName>
        <fullName evidence="3">Putative atpase aaa+ type core protein</fullName>
    </submittedName>
</protein>
<dbReference type="CDD" id="cd19481">
    <property type="entry name" value="RecA-like_protease"/>
    <property type="match status" value="1"/>
</dbReference>
<dbReference type="AlphaFoldDB" id="R1GMR2"/>